<keyword evidence="2" id="KW-0812">Transmembrane</keyword>
<dbReference type="STRING" id="28066.RF819_15600"/>
<comment type="caution">
    <text evidence="3">The sequence shown here is derived from an EMBL/GenBank/DDBJ whole genome shotgun (WGS) entry which is preliminary data.</text>
</comment>
<keyword evidence="2" id="KW-1133">Transmembrane helix</keyword>
<evidence type="ECO:0000313" key="3">
    <source>
        <dbReference type="EMBL" id="OOV09187.1"/>
    </source>
</evidence>
<dbReference type="PANTHER" id="PTHR34351:SF1">
    <property type="entry name" value="SLR1927 PROTEIN"/>
    <property type="match status" value="1"/>
</dbReference>
<evidence type="ECO:0000256" key="1">
    <source>
        <dbReference type="SAM" id="MobiDB-lite"/>
    </source>
</evidence>
<dbReference type="EMBL" id="MTJN01000002">
    <property type="protein sequence ID" value="OOV09187.1"/>
    <property type="molecule type" value="Genomic_DNA"/>
</dbReference>
<dbReference type="AlphaFoldDB" id="A0A1T1AYR8"/>
<reference evidence="3 4" key="1">
    <citation type="submission" date="2017-01" db="EMBL/GenBank/DDBJ databases">
        <title>Genome sequencing of Rhodoferax fermentans JCM 7819.</title>
        <authorList>
            <person name="Kim Y.J."/>
            <person name="Farh M.E.-A."/>
            <person name="Yang D.-C."/>
        </authorList>
    </citation>
    <scope>NUCLEOTIDE SEQUENCE [LARGE SCALE GENOMIC DNA]</scope>
    <source>
        <strain evidence="3 4">JCM 7819</strain>
    </source>
</reference>
<organism evidence="3 4">
    <name type="scientific">Rhodoferax fermentans</name>
    <dbReference type="NCBI Taxonomy" id="28066"/>
    <lineage>
        <taxon>Bacteria</taxon>
        <taxon>Pseudomonadati</taxon>
        <taxon>Pseudomonadota</taxon>
        <taxon>Betaproteobacteria</taxon>
        <taxon>Burkholderiales</taxon>
        <taxon>Comamonadaceae</taxon>
        <taxon>Rhodoferax</taxon>
    </lineage>
</organism>
<name>A0A1T1AYR8_RHOFE</name>
<gene>
    <name evidence="3" type="ORF">RF819_15600</name>
</gene>
<proteinExistence type="predicted"/>
<protein>
    <submittedName>
        <fullName evidence="3">Uncharacterized protein</fullName>
    </submittedName>
</protein>
<keyword evidence="4" id="KW-1185">Reference proteome</keyword>
<evidence type="ECO:0000256" key="2">
    <source>
        <dbReference type="SAM" id="Phobius"/>
    </source>
</evidence>
<dbReference type="Proteomes" id="UP000190750">
    <property type="component" value="Unassembled WGS sequence"/>
</dbReference>
<dbReference type="PANTHER" id="PTHR34351">
    <property type="entry name" value="SLR1927 PROTEIN-RELATED"/>
    <property type="match status" value="1"/>
</dbReference>
<feature type="transmembrane region" description="Helical" evidence="2">
    <location>
        <begin position="41"/>
        <end position="57"/>
    </location>
</feature>
<accession>A0A1T1AYR8</accession>
<feature type="compositionally biased region" description="Basic and acidic residues" evidence="1">
    <location>
        <begin position="216"/>
        <end position="227"/>
    </location>
</feature>
<keyword evidence="2" id="KW-0472">Membrane</keyword>
<sequence length="320" mass="35273">MIWNPVASLRARFERWWLARLPASDSVTLTQRTVYILPTRAGWMLGATLLVLLLASINYQLNLGYLLTFLLAGCSLVAMHVSHANLRGITMSLIAPDPVFAGARALFDIQLLNPSQRTRPALALAIQGSQQWVLTDLAPLSQARVQLACLPGQRGLHPLPTVRAQTLFPLGSFCVWTLWRPASPLLVYPSPETQPPPLPDGASETGHGPTRTAPHHHGEPDSIRPYRRGDPLKNILWKQVAKTGALVSRDSVAAQQHDLWLSRPLTALSHPEQQLSRLCAWVLRADQLGLRYGLRLSGQDIGPDHGPQHLQRCLRALALA</sequence>
<feature type="region of interest" description="Disordered" evidence="1">
    <location>
        <begin position="190"/>
        <end position="227"/>
    </location>
</feature>
<evidence type="ECO:0000313" key="4">
    <source>
        <dbReference type="Proteomes" id="UP000190750"/>
    </source>
</evidence>
<feature type="transmembrane region" description="Helical" evidence="2">
    <location>
        <begin position="63"/>
        <end position="81"/>
    </location>
</feature>